<evidence type="ECO:0000313" key="2">
    <source>
        <dbReference type="Proteomes" id="UP000494116"/>
    </source>
</evidence>
<organism evidence="1 2">
    <name type="scientific">Achromobacter piechaudii</name>
    <dbReference type="NCBI Taxonomy" id="72556"/>
    <lineage>
        <taxon>Bacteria</taxon>
        <taxon>Pseudomonadati</taxon>
        <taxon>Pseudomonadota</taxon>
        <taxon>Betaproteobacteria</taxon>
        <taxon>Burkholderiales</taxon>
        <taxon>Alcaligenaceae</taxon>
        <taxon>Achromobacter</taxon>
    </lineage>
</organism>
<accession>A0ABM8L2R2</accession>
<evidence type="ECO:0000313" key="1">
    <source>
        <dbReference type="EMBL" id="CAB3728857.1"/>
    </source>
</evidence>
<gene>
    <name evidence="1" type="ORF">LMG1873_04620</name>
</gene>
<comment type="caution">
    <text evidence="1">The sequence shown here is derived from an EMBL/GenBank/DDBJ whole genome shotgun (WGS) entry which is preliminary data.</text>
</comment>
<keyword evidence="2" id="KW-1185">Reference proteome</keyword>
<reference evidence="1 2" key="1">
    <citation type="submission" date="2020-04" db="EMBL/GenBank/DDBJ databases">
        <authorList>
            <person name="De Canck E."/>
        </authorList>
    </citation>
    <scope>NUCLEOTIDE SEQUENCE [LARGE SCALE GENOMIC DNA]</scope>
    <source>
        <strain evidence="1 2">LMG 1873</strain>
    </source>
</reference>
<dbReference type="Proteomes" id="UP000494116">
    <property type="component" value="Unassembled WGS sequence"/>
</dbReference>
<dbReference type="RefSeq" id="WP_061306703.1">
    <property type="nucleotide sequence ID" value="NZ_CADIJS010000004.1"/>
</dbReference>
<protein>
    <submittedName>
        <fullName evidence="1">Uncharacterized protein</fullName>
    </submittedName>
</protein>
<name>A0ABM8L2R2_9BURK</name>
<sequence length="104" mass="11689">MEKHLLSASPSSRTFFRREDDKIAIQTVADVESVLKLTHGLRTSGQTRAANGDRHVAEIPVVVLNAWAATRGVTYDAIMRDNRLMREFLNDPDNSQFRVHGGRV</sequence>
<proteinExistence type="predicted"/>
<dbReference type="EMBL" id="CADIJS010000004">
    <property type="protein sequence ID" value="CAB3728857.1"/>
    <property type="molecule type" value="Genomic_DNA"/>
</dbReference>